<feature type="compositionally biased region" description="Low complexity" evidence="5">
    <location>
        <begin position="725"/>
        <end position="740"/>
    </location>
</feature>
<dbReference type="GO" id="GO:0016301">
    <property type="term" value="F:kinase activity"/>
    <property type="evidence" value="ECO:0007669"/>
    <property type="project" value="UniProtKB-KW"/>
</dbReference>
<feature type="region of interest" description="Disordered" evidence="5">
    <location>
        <begin position="497"/>
        <end position="578"/>
    </location>
</feature>
<evidence type="ECO:0000256" key="3">
    <source>
        <dbReference type="ARBA" id="ARBA00022833"/>
    </source>
</evidence>
<feature type="compositionally biased region" description="Low complexity" evidence="5">
    <location>
        <begin position="194"/>
        <end position="206"/>
    </location>
</feature>
<dbReference type="InterPro" id="IPR001876">
    <property type="entry name" value="Znf_RanBP2"/>
</dbReference>
<feature type="compositionally biased region" description="Low complexity" evidence="5">
    <location>
        <begin position="820"/>
        <end position="829"/>
    </location>
</feature>
<evidence type="ECO:0000259" key="6">
    <source>
        <dbReference type="PROSITE" id="PS50199"/>
    </source>
</evidence>
<feature type="compositionally biased region" description="Pro residues" evidence="5">
    <location>
        <begin position="703"/>
        <end position="724"/>
    </location>
</feature>
<reference evidence="7 8" key="1">
    <citation type="journal article" date="2021" name="Elife">
        <title>Chloroplast acquisition without the gene transfer in kleptoplastic sea slugs, Plakobranchus ocellatus.</title>
        <authorList>
            <person name="Maeda T."/>
            <person name="Takahashi S."/>
            <person name="Yoshida T."/>
            <person name="Shimamura S."/>
            <person name="Takaki Y."/>
            <person name="Nagai Y."/>
            <person name="Toyoda A."/>
            <person name="Suzuki Y."/>
            <person name="Arimoto A."/>
            <person name="Ishii H."/>
            <person name="Satoh N."/>
            <person name="Nishiyama T."/>
            <person name="Hasebe M."/>
            <person name="Maruyama T."/>
            <person name="Minagawa J."/>
            <person name="Obokata J."/>
            <person name="Shigenobu S."/>
        </authorList>
    </citation>
    <scope>NUCLEOTIDE SEQUENCE [LARGE SCALE GENOMIC DNA]</scope>
</reference>
<feature type="compositionally biased region" description="Basic and acidic residues" evidence="5">
    <location>
        <begin position="525"/>
        <end position="536"/>
    </location>
</feature>
<evidence type="ECO:0000313" key="7">
    <source>
        <dbReference type="EMBL" id="GFS03642.1"/>
    </source>
</evidence>
<dbReference type="PROSITE" id="PS50199">
    <property type="entry name" value="ZF_RANBP2_2"/>
    <property type="match status" value="1"/>
</dbReference>
<keyword evidence="2 4" id="KW-0863">Zinc-finger</keyword>
<evidence type="ECO:0000313" key="8">
    <source>
        <dbReference type="Proteomes" id="UP000762676"/>
    </source>
</evidence>
<feature type="region of interest" description="Disordered" evidence="5">
    <location>
        <begin position="815"/>
        <end position="857"/>
    </location>
</feature>
<feature type="compositionally biased region" description="Polar residues" evidence="5">
    <location>
        <begin position="279"/>
        <end position="298"/>
    </location>
</feature>
<dbReference type="Pfam" id="PF00641">
    <property type="entry name" value="Zn_ribbon_RanBP"/>
    <property type="match status" value="1"/>
</dbReference>
<evidence type="ECO:0000256" key="2">
    <source>
        <dbReference type="ARBA" id="ARBA00022771"/>
    </source>
</evidence>
<dbReference type="PROSITE" id="PS01358">
    <property type="entry name" value="ZF_RANBP2_1"/>
    <property type="match status" value="1"/>
</dbReference>
<dbReference type="PANTHER" id="PTHR46253">
    <property type="entry name" value="TGF-BETA-ACTIVATED KINASE 1 AND MAP3K7-BINDING PROTEIN TAB"/>
    <property type="match status" value="1"/>
</dbReference>
<protein>
    <submittedName>
        <fullName evidence="7">TGF-beta-activated kinase 1 and MAP3K7-binding protein 2</fullName>
    </submittedName>
</protein>
<evidence type="ECO:0000256" key="1">
    <source>
        <dbReference type="ARBA" id="ARBA00022723"/>
    </source>
</evidence>
<dbReference type="SMART" id="SM00547">
    <property type="entry name" value="ZnF_RBZ"/>
    <property type="match status" value="1"/>
</dbReference>
<comment type="caution">
    <text evidence="7">The sequence shown here is derived from an EMBL/GenBank/DDBJ whole genome shotgun (WGS) entry which is preliminary data.</text>
</comment>
<dbReference type="SUPFAM" id="SSF90209">
    <property type="entry name" value="Ran binding protein zinc finger-like"/>
    <property type="match status" value="1"/>
</dbReference>
<name>A0AAV4I3S1_9GAST</name>
<dbReference type="Gene3D" id="1.10.8.10">
    <property type="entry name" value="DNA helicase RuvA subunit, C-terminal domain"/>
    <property type="match status" value="1"/>
</dbReference>
<proteinExistence type="predicted"/>
<feature type="compositionally biased region" description="Low complexity" evidence="5">
    <location>
        <begin position="542"/>
        <end position="559"/>
    </location>
</feature>
<feature type="domain" description="RanBP2-type" evidence="6">
    <location>
        <begin position="761"/>
        <end position="791"/>
    </location>
</feature>
<dbReference type="Proteomes" id="UP000762676">
    <property type="component" value="Unassembled WGS sequence"/>
</dbReference>
<dbReference type="InterPro" id="IPR036443">
    <property type="entry name" value="Znf_RanBP2_sf"/>
</dbReference>
<keyword evidence="8" id="KW-1185">Reference proteome</keyword>
<evidence type="ECO:0000256" key="5">
    <source>
        <dbReference type="SAM" id="MobiDB-lite"/>
    </source>
</evidence>
<feature type="compositionally biased region" description="Polar residues" evidence="5">
    <location>
        <begin position="682"/>
        <end position="699"/>
    </location>
</feature>
<feature type="region of interest" description="Disordered" evidence="5">
    <location>
        <begin position="261"/>
        <end position="301"/>
    </location>
</feature>
<feature type="compositionally biased region" description="Low complexity" evidence="5">
    <location>
        <begin position="508"/>
        <end position="524"/>
    </location>
</feature>
<keyword evidence="1" id="KW-0479">Metal-binding</keyword>
<gene>
    <name evidence="7" type="ORF">ElyMa_006475800</name>
</gene>
<keyword evidence="7" id="KW-0808">Transferase</keyword>
<feature type="region of interest" description="Disordered" evidence="5">
    <location>
        <begin position="47"/>
        <end position="66"/>
    </location>
</feature>
<dbReference type="PANTHER" id="PTHR46253:SF1">
    <property type="entry name" value="TAB2"/>
    <property type="match status" value="1"/>
</dbReference>
<evidence type="ECO:0000256" key="4">
    <source>
        <dbReference type="PROSITE-ProRule" id="PRU00322"/>
    </source>
</evidence>
<dbReference type="Gene3D" id="2.30.30.380">
    <property type="entry name" value="Zn-finger domain of Sec23/24"/>
    <property type="match status" value="1"/>
</dbReference>
<feature type="region of interest" description="Disordered" evidence="5">
    <location>
        <begin position="189"/>
        <end position="211"/>
    </location>
</feature>
<dbReference type="EMBL" id="BMAT01013006">
    <property type="protein sequence ID" value="GFS03642.1"/>
    <property type="molecule type" value="Genomic_DNA"/>
</dbReference>
<accession>A0AAV4I3S1</accession>
<keyword evidence="3" id="KW-0862">Zinc</keyword>
<dbReference type="GO" id="GO:0008270">
    <property type="term" value="F:zinc ion binding"/>
    <property type="evidence" value="ECO:0007669"/>
    <property type="project" value="UniProtKB-KW"/>
</dbReference>
<sequence>MAEGDFSALSSLKLQYPSVPSTVVLKVINKYGSDREKCKQALDVERNNYPPEEEEPGAINSAAGYNSNYTNAESASEANSLSSRLRELQVKHPNQAVNPGERHVSTLQRAVGGNVSQAADIKKPHVGQSVSWTVQKTERQTSLSTGPSAQYVPTFQSAAPQTAPADFTSFMFASTVNDIPQIDCNAHAGRVQHASPASTSSSNSPAEQRRPVKVINIPPGSLSGGSVSIAATPPNSRHIRMHFGDTGGECTVSGLPSNLHRNHAAHNPNPHYRTELHTETTAPQPVHSSSIFVNTSNPNLPPLQAKPLTGGHSGEDRRAMNPPMTLNTSTCDNQKLIGHNGIFSSNELLSFPVQASSPGTVNSKPMFVEIKRDSLQMQDDFQNSSNQQSYFTSTIGRSMTPSASFPSHPMMSYNPMVGAHGYVSQYNPDFTSPSIYTASQGADQFTPQQQYAGYTGHHMNLYQPSLSSAVSQNLYPPFGSMYNYPGAHMGVGAQIPQYGYSPHDQPGQSATLSRVLSSSRSNSQESEHSSGAEFDPRLAFNSSHVSSHSSPSSDKSYASLGRPDQHRPRAGSGLDEADERDGYVTALLQHQKSRWQKMNEENVKFSDILSGLRKEVSDMEKSKTGSSRINSFPSAADIARLCENNRSLQTDIQMYMNELEMYKQGQVPINEMNPLAQQNFFENMPTGQQDPIYSRTPGNQRAVPPPRPPPPIPVRQPSVEPPTTRPSSGGRHFSSSSNNSDIYRVPPVPPPQPTVNSGESEEGERWNCKACTFSNFPALKECEMCGLLRDPPLSVSSPSAFSSSASGLSQCPPALPPHHPLTTLPPRLAQSLVGGGRNRSHSPSPADMFGRQHHHDHTGEPCYCHSKLYP</sequence>
<dbReference type="AlphaFoldDB" id="A0AAV4I3S1"/>
<keyword evidence="7" id="KW-0418">Kinase</keyword>
<feature type="region of interest" description="Disordered" evidence="5">
    <location>
        <begin position="682"/>
        <end position="764"/>
    </location>
</feature>
<organism evidence="7 8">
    <name type="scientific">Elysia marginata</name>
    <dbReference type="NCBI Taxonomy" id="1093978"/>
    <lineage>
        <taxon>Eukaryota</taxon>
        <taxon>Metazoa</taxon>
        <taxon>Spiralia</taxon>
        <taxon>Lophotrochozoa</taxon>
        <taxon>Mollusca</taxon>
        <taxon>Gastropoda</taxon>
        <taxon>Heterobranchia</taxon>
        <taxon>Euthyneura</taxon>
        <taxon>Panpulmonata</taxon>
        <taxon>Sacoglossa</taxon>
        <taxon>Placobranchoidea</taxon>
        <taxon>Plakobranchidae</taxon>
        <taxon>Elysia</taxon>
    </lineage>
</organism>